<dbReference type="PROSITE" id="PS51419">
    <property type="entry name" value="RAB"/>
    <property type="match status" value="1"/>
</dbReference>
<dbReference type="SMART" id="SM00175">
    <property type="entry name" value="RAB"/>
    <property type="match status" value="1"/>
</dbReference>
<dbReference type="PRINTS" id="PR00449">
    <property type="entry name" value="RASTRNSFRMNG"/>
</dbReference>
<dbReference type="OrthoDB" id="10254700at2759"/>
<keyword evidence="2" id="KW-0547">Nucleotide-binding</keyword>
<dbReference type="PROSITE" id="PS51421">
    <property type="entry name" value="RAS"/>
    <property type="match status" value="1"/>
</dbReference>
<dbReference type="STRING" id="158441.A0A226EHI1"/>
<feature type="region of interest" description="Disordered" evidence="3">
    <location>
        <begin position="199"/>
        <end position="239"/>
    </location>
</feature>
<evidence type="ECO:0000313" key="4">
    <source>
        <dbReference type="EMBL" id="OXA57062.1"/>
    </source>
</evidence>
<dbReference type="SMART" id="SM00173">
    <property type="entry name" value="RAS"/>
    <property type="match status" value="1"/>
</dbReference>
<sequence>MTDLEGKQIRVGIVGTSCIGKTCMIKRFVENSFHGSQYNSTQGVDFFARRMSLKTVGTVTFIIVDIGSNALNSKMLPIYINGIELFLLAYDMTNSNSLNELRKWITVIAAFSGTRNYEPSVALVGLKGDLEHLRAVRLDAHTRFAQEHNIPLSFLSSAKSGESVLTCFQKCGIYHLNPDAKQRVREHAILQASLPPSKRESLVGGVPHNHPVLLPPPPSKSVAGGTSVPDPNSTVCSLQ</sequence>
<dbReference type="GO" id="GO:0005525">
    <property type="term" value="F:GTP binding"/>
    <property type="evidence" value="ECO:0007669"/>
    <property type="project" value="InterPro"/>
</dbReference>
<accession>A0A226EHI1</accession>
<dbReference type="OMA" id="LQFYDAP"/>
<dbReference type="GO" id="GO:0003924">
    <property type="term" value="F:GTPase activity"/>
    <property type="evidence" value="ECO:0007669"/>
    <property type="project" value="InterPro"/>
</dbReference>
<dbReference type="InterPro" id="IPR027417">
    <property type="entry name" value="P-loop_NTPase"/>
</dbReference>
<dbReference type="EMBL" id="LNIX01000003">
    <property type="protein sequence ID" value="OXA57062.1"/>
    <property type="molecule type" value="Genomic_DNA"/>
</dbReference>
<dbReference type="SUPFAM" id="SSF52540">
    <property type="entry name" value="P-loop containing nucleoside triphosphate hydrolases"/>
    <property type="match status" value="1"/>
</dbReference>
<evidence type="ECO:0000256" key="1">
    <source>
        <dbReference type="ARBA" id="ARBA00006270"/>
    </source>
</evidence>
<keyword evidence="5" id="KW-1185">Reference proteome</keyword>
<dbReference type="Pfam" id="PF00071">
    <property type="entry name" value="Ras"/>
    <property type="match status" value="1"/>
</dbReference>
<dbReference type="InterPro" id="IPR001806">
    <property type="entry name" value="Small_GTPase"/>
</dbReference>
<dbReference type="PANTHER" id="PTHR47978">
    <property type="match status" value="1"/>
</dbReference>
<comment type="caution">
    <text evidence="4">The sequence shown here is derived from an EMBL/GenBank/DDBJ whole genome shotgun (WGS) entry which is preliminary data.</text>
</comment>
<name>A0A226EHI1_FOLCA</name>
<gene>
    <name evidence="4" type="ORF">Fcan01_07475</name>
</gene>
<evidence type="ECO:0000256" key="3">
    <source>
        <dbReference type="SAM" id="MobiDB-lite"/>
    </source>
</evidence>
<feature type="compositionally biased region" description="Polar residues" evidence="3">
    <location>
        <begin position="229"/>
        <end position="239"/>
    </location>
</feature>
<proteinExistence type="inferred from homology"/>
<dbReference type="AlphaFoldDB" id="A0A226EHI1"/>
<organism evidence="4 5">
    <name type="scientific">Folsomia candida</name>
    <name type="common">Springtail</name>
    <dbReference type="NCBI Taxonomy" id="158441"/>
    <lineage>
        <taxon>Eukaryota</taxon>
        <taxon>Metazoa</taxon>
        <taxon>Ecdysozoa</taxon>
        <taxon>Arthropoda</taxon>
        <taxon>Hexapoda</taxon>
        <taxon>Collembola</taxon>
        <taxon>Entomobryomorpha</taxon>
        <taxon>Isotomoidea</taxon>
        <taxon>Isotomidae</taxon>
        <taxon>Proisotominae</taxon>
        <taxon>Folsomia</taxon>
    </lineage>
</organism>
<evidence type="ECO:0000256" key="2">
    <source>
        <dbReference type="ARBA" id="ARBA00022741"/>
    </source>
</evidence>
<evidence type="ECO:0000313" key="5">
    <source>
        <dbReference type="Proteomes" id="UP000198287"/>
    </source>
</evidence>
<comment type="similarity">
    <text evidence="1">Belongs to the small GTPase superfamily. Rab family.</text>
</comment>
<reference evidence="4 5" key="1">
    <citation type="submission" date="2015-12" db="EMBL/GenBank/DDBJ databases">
        <title>The genome of Folsomia candida.</title>
        <authorList>
            <person name="Faddeeva A."/>
            <person name="Derks M.F."/>
            <person name="Anvar Y."/>
            <person name="Smit S."/>
            <person name="Van Straalen N."/>
            <person name="Roelofs D."/>
        </authorList>
    </citation>
    <scope>NUCLEOTIDE SEQUENCE [LARGE SCALE GENOMIC DNA]</scope>
    <source>
        <strain evidence="4 5">VU population</strain>
        <tissue evidence="4">Whole body</tissue>
    </source>
</reference>
<dbReference type="Gene3D" id="3.40.50.300">
    <property type="entry name" value="P-loop containing nucleotide triphosphate hydrolases"/>
    <property type="match status" value="1"/>
</dbReference>
<dbReference type="Proteomes" id="UP000198287">
    <property type="component" value="Unassembled WGS sequence"/>
</dbReference>
<protein>
    <submittedName>
        <fullName evidence="4">Ras-related protein Rab-28</fullName>
    </submittedName>
</protein>